<evidence type="ECO:0000313" key="1">
    <source>
        <dbReference type="EMBL" id="KIM77048.1"/>
    </source>
</evidence>
<organism evidence="1 2">
    <name type="scientific">Piloderma croceum (strain F 1598)</name>
    <dbReference type="NCBI Taxonomy" id="765440"/>
    <lineage>
        <taxon>Eukaryota</taxon>
        <taxon>Fungi</taxon>
        <taxon>Dikarya</taxon>
        <taxon>Basidiomycota</taxon>
        <taxon>Agaricomycotina</taxon>
        <taxon>Agaricomycetes</taxon>
        <taxon>Agaricomycetidae</taxon>
        <taxon>Atheliales</taxon>
        <taxon>Atheliaceae</taxon>
        <taxon>Piloderma</taxon>
    </lineage>
</organism>
<accession>A0A0C3ASW7</accession>
<dbReference type="AlphaFoldDB" id="A0A0C3ASW7"/>
<sequence length="52" mass="6001">MSKQPPNTNDVERVIKGIIGVRCLKVRARKSSCKKEMFITPRRCQGGNNIWR</sequence>
<dbReference type="Proteomes" id="UP000054166">
    <property type="component" value="Unassembled WGS sequence"/>
</dbReference>
<protein>
    <submittedName>
        <fullName evidence="1">Uncharacterized protein</fullName>
    </submittedName>
</protein>
<proteinExistence type="predicted"/>
<dbReference type="HOGENOM" id="CLU_3088065_0_0_1"/>
<dbReference type="EMBL" id="KN833029">
    <property type="protein sequence ID" value="KIM77048.1"/>
    <property type="molecule type" value="Genomic_DNA"/>
</dbReference>
<reference evidence="2" key="2">
    <citation type="submission" date="2015-01" db="EMBL/GenBank/DDBJ databases">
        <title>Evolutionary Origins and Diversification of the Mycorrhizal Mutualists.</title>
        <authorList>
            <consortium name="DOE Joint Genome Institute"/>
            <consortium name="Mycorrhizal Genomics Consortium"/>
            <person name="Kohler A."/>
            <person name="Kuo A."/>
            <person name="Nagy L.G."/>
            <person name="Floudas D."/>
            <person name="Copeland A."/>
            <person name="Barry K.W."/>
            <person name="Cichocki N."/>
            <person name="Veneault-Fourrey C."/>
            <person name="LaButti K."/>
            <person name="Lindquist E.A."/>
            <person name="Lipzen A."/>
            <person name="Lundell T."/>
            <person name="Morin E."/>
            <person name="Murat C."/>
            <person name="Riley R."/>
            <person name="Ohm R."/>
            <person name="Sun H."/>
            <person name="Tunlid A."/>
            <person name="Henrissat B."/>
            <person name="Grigoriev I.V."/>
            <person name="Hibbett D.S."/>
            <person name="Martin F."/>
        </authorList>
    </citation>
    <scope>NUCLEOTIDE SEQUENCE [LARGE SCALE GENOMIC DNA]</scope>
    <source>
        <strain evidence="2">F 1598</strain>
    </source>
</reference>
<dbReference type="InParanoid" id="A0A0C3ASW7"/>
<keyword evidence="2" id="KW-1185">Reference proteome</keyword>
<evidence type="ECO:0000313" key="2">
    <source>
        <dbReference type="Proteomes" id="UP000054166"/>
    </source>
</evidence>
<name>A0A0C3ASW7_PILCF</name>
<reference evidence="1 2" key="1">
    <citation type="submission" date="2014-04" db="EMBL/GenBank/DDBJ databases">
        <authorList>
            <consortium name="DOE Joint Genome Institute"/>
            <person name="Kuo A."/>
            <person name="Tarkka M."/>
            <person name="Buscot F."/>
            <person name="Kohler A."/>
            <person name="Nagy L.G."/>
            <person name="Floudas D."/>
            <person name="Copeland A."/>
            <person name="Barry K.W."/>
            <person name="Cichocki N."/>
            <person name="Veneault-Fourrey C."/>
            <person name="LaButti K."/>
            <person name="Lindquist E.A."/>
            <person name="Lipzen A."/>
            <person name="Lundell T."/>
            <person name="Morin E."/>
            <person name="Murat C."/>
            <person name="Sun H."/>
            <person name="Tunlid A."/>
            <person name="Henrissat B."/>
            <person name="Grigoriev I.V."/>
            <person name="Hibbett D.S."/>
            <person name="Martin F."/>
            <person name="Nordberg H.P."/>
            <person name="Cantor M.N."/>
            <person name="Hua S.X."/>
        </authorList>
    </citation>
    <scope>NUCLEOTIDE SEQUENCE [LARGE SCALE GENOMIC DNA]</scope>
    <source>
        <strain evidence="1 2">F 1598</strain>
    </source>
</reference>
<gene>
    <name evidence="1" type="ORF">PILCRDRAFT_825807</name>
</gene>